<dbReference type="PANTHER" id="PTHR33514:SF13">
    <property type="entry name" value="PROTEIN ABCI12, CHLOROPLASTIC"/>
    <property type="match status" value="1"/>
</dbReference>
<feature type="transmembrane region" description="Helical" evidence="6">
    <location>
        <begin position="22"/>
        <end position="54"/>
    </location>
</feature>
<keyword evidence="5 6" id="KW-0472">Membrane</keyword>
<organism evidence="7 8">
    <name type="scientific">Fulvimarina uroteuthidis</name>
    <dbReference type="NCBI Taxonomy" id="3098149"/>
    <lineage>
        <taxon>Bacteria</taxon>
        <taxon>Pseudomonadati</taxon>
        <taxon>Pseudomonadota</taxon>
        <taxon>Alphaproteobacteria</taxon>
        <taxon>Hyphomicrobiales</taxon>
        <taxon>Aurantimonadaceae</taxon>
        <taxon>Fulvimarina</taxon>
    </lineage>
</organism>
<dbReference type="Pfam" id="PF02361">
    <property type="entry name" value="CbiQ"/>
    <property type="match status" value="1"/>
</dbReference>
<evidence type="ECO:0000256" key="3">
    <source>
        <dbReference type="ARBA" id="ARBA00022692"/>
    </source>
</evidence>
<dbReference type="PANTHER" id="PTHR33514">
    <property type="entry name" value="PROTEIN ABCI12, CHLOROPLASTIC"/>
    <property type="match status" value="1"/>
</dbReference>
<protein>
    <submittedName>
        <fullName evidence="7">Energy-coupling factor transporter transmembrane protein EcfT</fullName>
    </submittedName>
</protein>
<evidence type="ECO:0000256" key="2">
    <source>
        <dbReference type="ARBA" id="ARBA00008564"/>
    </source>
</evidence>
<evidence type="ECO:0000256" key="5">
    <source>
        <dbReference type="ARBA" id="ARBA00023136"/>
    </source>
</evidence>
<keyword evidence="3 6" id="KW-0812">Transmembrane</keyword>
<gene>
    <name evidence="7" type="ORF">U0C82_09985</name>
</gene>
<keyword evidence="4 6" id="KW-1133">Transmembrane helix</keyword>
<dbReference type="Proteomes" id="UP001294412">
    <property type="component" value="Unassembled WGS sequence"/>
</dbReference>
<evidence type="ECO:0000313" key="8">
    <source>
        <dbReference type="Proteomes" id="UP001294412"/>
    </source>
</evidence>
<sequence length="196" mass="20901">MISGLYLAGTSPLHRAGAGQKLLALIGFGTVLLSLPSVVLAAVGLAVALIGYKVAGFPWRIAYRQIRAMLLFLAFLFAAQVWLVSLEAAALLALRFSALILSAGLVTLTTRTSDLVAALETALRPFERFGVHVEKVSLAISLTLRFIPLVAQVVEDVKEARAARGRERSMIALAVPVIIRLLKTADAIAEAIEARS</sequence>
<comment type="subcellular location">
    <subcellularLocation>
        <location evidence="1">Membrane</location>
        <topology evidence="1">Multi-pass membrane protein</topology>
    </subcellularLocation>
</comment>
<comment type="caution">
    <text evidence="7">The sequence shown here is derived from an EMBL/GenBank/DDBJ whole genome shotgun (WGS) entry which is preliminary data.</text>
</comment>
<accession>A0ABU5I271</accession>
<reference evidence="7 8" key="1">
    <citation type="submission" date="2023-12" db="EMBL/GenBank/DDBJ databases">
        <title>Description of Novel Strain Fulvimarina sp. 2208YS6-2-32 isolated from Uroteuthis (Photololigo) edulis.</title>
        <authorList>
            <person name="Park J.-S."/>
        </authorList>
    </citation>
    <scope>NUCLEOTIDE SEQUENCE [LARGE SCALE GENOMIC DNA]</scope>
    <source>
        <strain evidence="7 8">2208YS6-2-32</strain>
    </source>
</reference>
<dbReference type="EMBL" id="JAXLPB010000003">
    <property type="protein sequence ID" value="MDY8109468.1"/>
    <property type="molecule type" value="Genomic_DNA"/>
</dbReference>
<comment type="similarity">
    <text evidence="2">Belongs to the CbiQ family.</text>
</comment>
<dbReference type="InterPro" id="IPR003339">
    <property type="entry name" value="ABC/ECF_trnsptr_transmembrane"/>
</dbReference>
<name>A0ABU5I271_9HYPH</name>
<evidence type="ECO:0000256" key="1">
    <source>
        <dbReference type="ARBA" id="ARBA00004141"/>
    </source>
</evidence>
<dbReference type="CDD" id="cd16914">
    <property type="entry name" value="EcfT"/>
    <property type="match status" value="1"/>
</dbReference>
<proteinExistence type="inferred from homology"/>
<keyword evidence="8" id="KW-1185">Reference proteome</keyword>
<dbReference type="RefSeq" id="WP_322186960.1">
    <property type="nucleotide sequence ID" value="NZ_JAXLPB010000003.1"/>
</dbReference>
<evidence type="ECO:0000256" key="6">
    <source>
        <dbReference type="SAM" id="Phobius"/>
    </source>
</evidence>
<evidence type="ECO:0000313" key="7">
    <source>
        <dbReference type="EMBL" id="MDY8109468.1"/>
    </source>
</evidence>
<evidence type="ECO:0000256" key="4">
    <source>
        <dbReference type="ARBA" id="ARBA00022989"/>
    </source>
</evidence>
<feature type="transmembrane region" description="Helical" evidence="6">
    <location>
        <begin position="66"/>
        <end position="83"/>
    </location>
</feature>